<evidence type="ECO:0008006" key="3">
    <source>
        <dbReference type="Google" id="ProtNLM"/>
    </source>
</evidence>
<proteinExistence type="predicted"/>
<sequence>MINHNPFADDGSDAAFDFLAPVWPTTNISLHRTLFRGNMGWLNYNASGVGEVIDRFRWENGCIVEHWDVGEVWPAGH</sequence>
<name>A0A9P7KMV8_9HYPO</name>
<gene>
    <name evidence="1" type="ORF">KAF25_003881</name>
</gene>
<accession>A0A9P7KMV8</accession>
<dbReference type="InterPro" id="IPR032710">
    <property type="entry name" value="NTF2-like_dom_sf"/>
</dbReference>
<dbReference type="Proteomes" id="UP000782241">
    <property type="component" value="Unassembled WGS sequence"/>
</dbReference>
<dbReference type="EMBL" id="JAGPUO010000028">
    <property type="protein sequence ID" value="KAG5655544.1"/>
    <property type="molecule type" value="Genomic_DNA"/>
</dbReference>
<comment type="caution">
    <text evidence="1">The sequence shown here is derived from an EMBL/GenBank/DDBJ whole genome shotgun (WGS) entry which is preliminary data.</text>
</comment>
<dbReference type="Gene3D" id="3.10.450.50">
    <property type="match status" value="1"/>
</dbReference>
<evidence type="ECO:0000313" key="2">
    <source>
        <dbReference type="Proteomes" id="UP000782241"/>
    </source>
</evidence>
<dbReference type="AlphaFoldDB" id="A0A9P7KMV8"/>
<evidence type="ECO:0000313" key="1">
    <source>
        <dbReference type="EMBL" id="KAG5655544.1"/>
    </source>
</evidence>
<dbReference type="SUPFAM" id="SSF54427">
    <property type="entry name" value="NTF2-like"/>
    <property type="match status" value="1"/>
</dbReference>
<protein>
    <recommendedName>
        <fullName evidence="3">SnoaL-like domain-containing protein</fullName>
    </recommendedName>
</protein>
<keyword evidence="2" id="KW-1185">Reference proteome</keyword>
<organism evidence="1 2">
    <name type="scientific">Fusarium avenaceum</name>
    <dbReference type="NCBI Taxonomy" id="40199"/>
    <lineage>
        <taxon>Eukaryota</taxon>
        <taxon>Fungi</taxon>
        <taxon>Dikarya</taxon>
        <taxon>Ascomycota</taxon>
        <taxon>Pezizomycotina</taxon>
        <taxon>Sordariomycetes</taxon>
        <taxon>Hypocreomycetidae</taxon>
        <taxon>Hypocreales</taxon>
        <taxon>Nectriaceae</taxon>
        <taxon>Fusarium</taxon>
        <taxon>Fusarium tricinctum species complex</taxon>
    </lineage>
</organism>
<reference evidence="1" key="1">
    <citation type="submission" date="2021-04" db="EMBL/GenBank/DDBJ databases">
        <title>Draft genome of Fusarium avenaceum strain F156N33, isolated from an atmospheric sample in Virginia.</title>
        <authorList>
            <person name="Yang S."/>
            <person name="Vinatzer B.A."/>
            <person name="Coleman J."/>
        </authorList>
    </citation>
    <scope>NUCLEOTIDE SEQUENCE</scope>
    <source>
        <strain evidence="1">F156N33</strain>
    </source>
</reference>